<organism evidence="1">
    <name type="scientific">Anguilla anguilla</name>
    <name type="common">European freshwater eel</name>
    <name type="synonym">Muraena anguilla</name>
    <dbReference type="NCBI Taxonomy" id="7936"/>
    <lineage>
        <taxon>Eukaryota</taxon>
        <taxon>Metazoa</taxon>
        <taxon>Chordata</taxon>
        <taxon>Craniata</taxon>
        <taxon>Vertebrata</taxon>
        <taxon>Euteleostomi</taxon>
        <taxon>Actinopterygii</taxon>
        <taxon>Neopterygii</taxon>
        <taxon>Teleostei</taxon>
        <taxon>Anguilliformes</taxon>
        <taxon>Anguillidae</taxon>
        <taxon>Anguilla</taxon>
    </lineage>
</organism>
<reference evidence="1" key="2">
    <citation type="journal article" date="2015" name="Fish Shellfish Immunol.">
        <title>Early steps in the European eel (Anguilla anguilla)-Vibrio vulnificus interaction in the gills: Role of the RtxA13 toxin.</title>
        <authorList>
            <person name="Callol A."/>
            <person name="Pajuelo D."/>
            <person name="Ebbesson L."/>
            <person name="Teles M."/>
            <person name="MacKenzie S."/>
            <person name="Amaro C."/>
        </authorList>
    </citation>
    <scope>NUCLEOTIDE SEQUENCE</scope>
</reference>
<evidence type="ECO:0000313" key="1">
    <source>
        <dbReference type="EMBL" id="JAH96246.1"/>
    </source>
</evidence>
<name>A0A0E9X1D9_ANGAN</name>
<accession>A0A0E9X1D9</accession>
<dbReference type="AlphaFoldDB" id="A0A0E9X1D9"/>
<sequence>MQLGMHINSNELHKCFLKLDPQVQKTHINMLEDLPLKNYHFSSFCCTFCVIEIRSIGGKVCLVYRRWL</sequence>
<proteinExistence type="predicted"/>
<protein>
    <submittedName>
        <fullName evidence="1">Uncharacterized protein</fullName>
    </submittedName>
</protein>
<reference evidence="1" key="1">
    <citation type="submission" date="2014-11" db="EMBL/GenBank/DDBJ databases">
        <authorList>
            <person name="Amaro Gonzalez C."/>
        </authorList>
    </citation>
    <scope>NUCLEOTIDE SEQUENCE</scope>
</reference>
<dbReference type="EMBL" id="GBXM01012331">
    <property type="protein sequence ID" value="JAH96246.1"/>
    <property type="molecule type" value="Transcribed_RNA"/>
</dbReference>